<feature type="binding site" evidence="3 5">
    <location>
        <position position="38"/>
    </location>
    <ligand>
        <name>substrate</name>
    </ligand>
</feature>
<comment type="catalytic activity">
    <reaction evidence="3 4">
        <text>5-carboxyamino-1-(5-phospho-D-ribosyl)imidazole + H(+) = 5-amino-1-(5-phospho-D-ribosyl)imidazole-4-carboxylate</text>
        <dbReference type="Rhea" id="RHEA:13193"/>
        <dbReference type="ChEBI" id="CHEBI:15378"/>
        <dbReference type="ChEBI" id="CHEBI:58730"/>
        <dbReference type="ChEBI" id="CHEBI:77657"/>
        <dbReference type="EC" id="5.4.99.18"/>
    </reaction>
</comment>
<dbReference type="NCBIfam" id="TIGR01162">
    <property type="entry name" value="purE"/>
    <property type="match status" value="1"/>
</dbReference>
<name>A0A388TGR7_9BACT</name>
<dbReference type="AlphaFoldDB" id="A0A388TGR7"/>
<keyword evidence="1 3" id="KW-0658">Purine biosynthesis</keyword>
<evidence type="ECO:0000256" key="2">
    <source>
        <dbReference type="ARBA" id="ARBA00023235"/>
    </source>
</evidence>
<comment type="pathway">
    <text evidence="3 4">Purine metabolism; IMP biosynthesis via de novo pathway; 5-amino-1-(5-phospho-D-ribosyl)imidazole-4-carboxylate from 5-amino-1-(5-phospho-D-ribosyl)imidazole (N5-CAIR route): step 2/2.</text>
</comment>
<reference evidence="7 8" key="1">
    <citation type="journal article" date="2019" name="ISME J.">
        <title>Genome analyses of uncultured TG2/ZB3 bacteria in 'Margulisbacteria' specifically attached to ectosymbiotic spirochetes of protists in the termite gut.</title>
        <authorList>
            <person name="Utami Y.D."/>
            <person name="Kuwahara H."/>
            <person name="Igai K."/>
            <person name="Murakami T."/>
            <person name="Sugaya K."/>
            <person name="Morikawa T."/>
            <person name="Nagura Y."/>
            <person name="Yuki M."/>
            <person name="Deevong P."/>
            <person name="Inoue T."/>
            <person name="Kihara K."/>
            <person name="Lo N."/>
            <person name="Yamada A."/>
            <person name="Ohkuma M."/>
            <person name="Hongoh Y."/>
        </authorList>
    </citation>
    <scope>NUCLEOTIDE SEQUENCE [LARGE SCALE GENOMIC DNA]</scope>
    <source>
        <strain evidence="7">NkOx7-02</strain>
    </source>
</reference>
<comment type="function">
    <text evidence="3 4">Catalyzes the conversion of N5-carboxyaminoimidazole ribonucleotide (N5-CAIR) to 4-carboxy-5-aminoimidazole ribonucleotide (CAIR).</text>
</comment>
<sequence>MIGIIMGSQSDMEIMKEAAEVLDKLGVAYDLAVASAHRNPEKVSAFARNAAGKYKCIIAGAGKAAHLPGVIAGQTTLPVIGVPIKTSDLGGLDSLLSIVQMPQGVPVATVAINGARNAGILAAQICALSDAKIAKAVSAYKEALKG</sequence>
<accession>A0A388TGR7</accession>
<dbReference type="EMBL" id="BGZO01000024">
    <property type="protein sequence ID" value="GBR76320.1"/>
    <property type="molecule type" value="Genomic_DNA"/>
</dbReference>
<dbReference type="SUPFAM" id="SSF52255">
    <property type="entry name" value="N5-CAIR mutase (phosphoribosylaminoimidazole carboxylase, PurE)"/>
    <property type="match status" value="1"/>
</dbReference>
<dbReference type="HAMAP" id="MF_01929">
    <property type="entry name" value="PurE_classI"/>
    <property type="match status" value="1"/>
</dbReference>
<dbReference type="InterPro" id="IPR033747">
    <property type="entry name" value="PurE_ClassI"/>
</dbReference>
<dbReference type="PANTHER" id="PTHR23046:SF2">
    <property type="entry name" value="PHOSPHORIBOSYLAMINOIMIDAZOLE CARBOXYLASE"/>
    <property type="match status" value="1"/>
</dbReference>
<feature type="binding site" evidence="3 5">
    <location>
        <position position="8"/>
    </location>
    <ligand>
        <name>substrate</name>
    </ligand>
</feature>
<protein>
    <recommendedName>
        <fullName evidence="3 4">N5-carboxyaminoimidazole ribonucleotide mutase</fullName>
        <shortName evidence="3 4">N5-CAIR mutase</shortName>
        <ecNumber evidence="3 4">5.4.99.18</ecNumber>
    </recommendedName>
    <alternativeName>
        <fullName evidence="3">5-(carboxyamino)imidazole ribonucleotide mutase</fullName>
    </alternativeName>
</protein>
<comment type="caution">
    <text evidence="7">The sequence shown here is derived from an EMBL/GenBank/DDBJ whole genome shotgun (WGS) entry which is preliminary data.</text>
</comment>
<evidence type="ECO:0000313" key="7">
    <source>
        <dbReference type="EMBL" id="GBR76320.1"/>
    </source>
</evidence>
<comment type="similarity">
    <text evidence="3">Belongs to the AIR carboxylase family. Class I subfamily.</text>
</comment>
<evidence type="ECO:0000256" key="5">
    <source>
        <dbReference type="PIRSR" id="PIRSR001338-1"/>
    </source>
</evidence>
<feature type="binding site" evidence="3 5">
    <location>
        <position position="11"/>
    </location>
    <ligand>
        <name>substrate</name>
    </ligand>
</feature>
<dbReference type="PANTHER" id="PTHR23046">
    <property type="entry name" value="PHOSPHORIBOSYLAMINOIMIDAZOLE CARBOXYLASE CATALYTIC SUBUNIT"/>
    <property type="match status" value="1"/>
</dbReference>
<evidence type="ECO:0000256" key="1">
    <source>
        <dbReference type="ARBA" id="ARBA00022755"/>
    </source>
</evidence>
<evidence type="ECO:0000256" key="4">
    <source>
        <dbReference type="PIRNR" id="PIRNR001338"/>
    </source>
</evidence>
<dbReference type="InterPro" id="IPR000031">
    <property type="entry name" value="PurE_dom"/>
</dbReference>
<keyword evidence="8" id="KW-1185">Reference proteome</keyword>
<dbReference type="Proteomes" id="UP000275925">
    <property type="component" value="Unassembled WGS sequence"/>
</dbReference>
<organism evidence="7 8">
    <name type="scientific">Candidatus Termititenax persephonae</name>
    <dbReference type="NCBI Taxonomy" id="2218525"/>
    <lineage>
        <taxon>Bacteria</taxon>
        <taxon>Bacillati</taxon>
        <taxon>Candidatus Margulisiibacteriota</taxon>
        <taxon>Candidatus Termititenacia</taxon>
        <taxon>Candidatus Termititenacales</taxon>
        <taxon>Candidatus Termititenacaceae</taxon>
        <taxon>Candidatus Termititenax</taxon>
    </lineage>
</organism>
<dbReference type="UniPathway" id="UPA00074">
    <property type="reaction ID" value="UER00943"/>
</dbReference>
<gene>
    <name evidence="3 7" type="primary">purE</name>
    <name evidence="7" type="ORF">NO2_0888</name>
</gene>
<dbReference type="GO" id="GO:0034023">
    <property type="term" value="F:5-(carboxyamino)imidazole ribonucleotide mutase activity"/>
    <property type="evidence" value="ECO:0007669"/>
    <property type="project" value="UniProtKB-UniRule"/>
</dbReference>
<keyword evidence="2 3" id="KW-0413">Isomerase</keyword>
<dbReference type="EC" id="5.4.99.18" evidence="3 4"/>
<evidence type="ECO:0000313" key="8">
    <source>
        <dbReference type="Proteomes" id="UP000275925"/>
    </source>
</evidence>
<dbReference type="SMART" id="SM01001">
    <property type="entry name" value="AIRC"/>
    <property type="match status" value="1"/>
</dbReference>
<feature type="domain" description="PurE" evidence="6">
    <location>
        <begin position="1"/>
        <end position="146"/>
    </location>
</feature>
<dbReference type="InterPro" id="IPR024694">
    <property type="entry name" value="PurE_prokaryotes"/>
</dbReference>
<proteinExistence type="inferred from homology"/>
<evidence type="ECO:0000259" key="6">
    <source>
        <dbReference type="SMART" id="SM01001"/>
    </source>
</evidence>
<dbReference type="Pfam" id="PF00731">
    <property type="entry name" value="AIRC"/>
    <property type="match status" value="1"/>
</dbReference>
<dbReference type="GO" id="GO:0006189">
    <property type="term" value="P:'de novo' IMP biosynthetic process"/>
    <property type="evidence" value="ECO:0007669"/>
    <property type="project" value="UniProtKB-UniRule"/>
</dbReference>
<dbReference type="Gene3D" id="3.40.50.1970">
    <property type="match status" value="1"/>
</dbReference>
<evidence type="ECO:0000256" key="3">
    <source>
        <dbReference type="HAMAP-Rule" id="MF_01929"/>
    </source>
</evidence>
<dbReference type="PIRSF" id="PIRSF001338">
    <property type="entry name" value="AIR_carboxylase"/>
    <property type="match status" value="1"/>
</dbReference>